<protein>
    <submittedName>
        <fullName evidence="7">Uncharacterized protein</fullName>
    </submittedName>
</protein>
<feature type="compositionally biased region" description="Basic residues" evidence="4">
    <location>
        <begin position="1079"/>
        <end position="1091"/>
    </location>
</feature>
<evidence type="ECO:0000256" key="4">
    <source>
        <dbReference type="SAM" id="MobiDB-lite"/>
    </source>
</evidence>
<feature type="compositionally biased region" description="Polar residues" evidence="4">
    <location>
        <begin position="1205"/>
        <end position="1225"/>
    </location>
</feature>
<dbReference type="PROSITE" id="PS51194">
    <property type="entry name" value="HELICASE_CTER"/>
    <property type="match status" value="1"/>
</dbReference>
<feature type="domain" description="Helicase ATP-binding" evidence="5">
    <location>
        <begin position="432"/>
        <end position="664"/>
    </location>
</feature>
<evidence type="ECO:0000259" key="5">
    <source>
        <dbReference type="PROSITE" id="PS51192"/>
    </source>
</evidence>
<dbReference type="GO" id="GO:0016787">
    <property type="term" value="F:hydrolase activity"/>
    <property type="evidence" value="ECO:0007669"/>
    <property type="project" value="UniProtKB-KW"/>
</dbReference>
<evidence type="ECO:0000256" key="1">
    <source>
        <dbReference type="ARBA" id="ARBA00022741"/>
    </source>
</evidence>
<dbReference type="InterPro" id="IPR014001">
    <property type="entry name" value="Helicase_ATP-bd"/>
</dbReference>
<feature type="compositionally biased region" description="Basic and acidic residues" evidence="4">
    <location>
        <begin position="1099"/>
        <end position="1109"/>
    </location>
</feature>
<keyword evidence="3" id="KW-0067">ATP-binding</keyword>
<dbReference type="InterPro" id="IPR000330">
    <property type="entry name" value="SNF2_N"/>
</dbReference>
<feature type="region of interest" description="Disordered" evidence="4">
    <location>
        <begin position="1"/>
        <end position="23"/>
    </location>
</feature>
<proteinExistence type="predicted"/>
<evidence type="ECO:0000256" key="3">
    <source>
        <dbReference type="ARBA" id="ARBA00022840"/>
    </source>
</evidence>
<gene>
    <name evidence="7" type="ORF">D9756_009311</name>
</gene>
<sequence length="1557" mass="174320">MFHSTFLRQHPHSRTATETEGSRLHTSASALIKLYHMDGAPWSWPTWQETTGMTHGLFPKDDNYLPKGWTRRNATDVASYFRAYNQLTREDQKIQFAKNNKKNTHKPGRVAWNSFVSRNWNSWGIHNIVVAELHAWDVHPMSILVRKNSVGVSAPWPNAELYTVKIVDSLAMKLFGEDVFPDESDVLLDDEIRRCLMIIIQRSWNTIRCQVSALRNRADEIEEAAASAIEDLENNRPTKALVNKAIRAVAKWKDCAELLSTDQNVARARDLLTQLQTFMGGLGEKIKKEKKAMSKGKASSKALAQLATEQDVDDLLLVYTEYFETNAEEDDDPPLSNSSRVEEIRQLNDDEHDFGMEVEISMPASVLGTRLGFKSCLPAQFNLHRHRSGLSPWDSEELFKSDPTPPELVAMSLHWHQLAGVHSIARSIFTEQPDPDHTLGVLVTDEVGLGKTTQSLTFSAFLNQSIFVQENPEFSPAPILDLIQISAARPFLGDRRRIPSHPHLIVCPGTLIPQWIAEIKTVFIPHSVDILVYDNRANSATFWGPKGPVQTSNQAPHNRIIIASHSSVFTDFKNTHKKPARGRNTRPWDIPETRKSTVFDRTIFGQQFLSVTIDEAHHMRNVGNKHTAMLCLLDAAIIRIIMMATPLHTSPKASILFFYHLFTLDIASLARLVGIKHFSTEISYVEEKADASAIRKAKKLDDDNAAVFAENLQIVKRLQGYCTGHLLRRTTASCDSEGKTLIPLPPYKEIFGVLNLTERENQIIEERAEAAKAESVAIKHSGHELRLTPCAAYWEHLPRRYRRRRVMRDYDFLFLTIIKKFYLEYRLAVGYAKDDPSESLPVVASLDEWEPIRSTKMDVCARLCRHYLTNDDVEDVHFEEGEPIFPDIPSIPRHKISRKRRIIIYAEFPSMAPLLQNILRLHGVPSLAINGKISFQERDKRVKRFHDLKSDTRVLIFSSVGSAGLNLSIADVVIFFDQPWSAQDERQIRGRAHRQPQSKEVKVIYLLANNSADLLMNGVARGKQDMLEAFVNKELREGICRRVQALDQLQILLSGDIPDTEKDNEDLDDEPDDSTNESRKKKPKLKPKPKPATKPTTGKTDDEPHENAEAHPITSGMNTRHANRQKNNPTEDFKGEESAQGTKNKRKTRKFDGKDAGSAQGSRDARQNKTTQRSRKIVVDEPTESADAPREIHEDIDPLSDAAVSESNISAASSMNPYARSSTSEPELDFDRAMNLNTSNKESPMETDDEVNHPSPSIQDEDLASMNCVVSAHPDDVTSDSELGCADVGYRADDDQYPNGSSQGDFSGPNEPPSPMSQVVARTRYQVDLVSTFVPSVAVRSSRSNRSAFDAGRRQGNAAQGPRSMVSGHSQGRGIVDQQSLPRELGGKRFLHEDGHIPISIAQDVHKQPMDALQALPDDLPVLFRLKGVRVKFYISYTTLTVQSHPGHSDGLLLPGFNTPCQVPEPPVMLPRPLVPRATTPNLRGTSSHATRLGQIARSHSIGPGAHIHPRSQTPGSASSSSSERRIQPSRDPGPLSDLGVPPRSALKANRPSKTKK</sequence>
<feature type="compositionally biased region" description="Acidic residues" evidence="4">
    <location>
        <begin position="1062"/>
        <end position="1075"/>
    </location>
</feature>
<dbReference type="OrthoDB" id="3270319at2759"/>
<evidence type="ECO:0000313" key="7">
    <source>
        <dbReference type="EMBL" id="KAF5350122.1"/>
    </source>
</evidence>
<dbReference type="PROSITE" id="PS51192">
    <property type="entry name" value="HELICASE_ATP_BIND_1"/>
    <property type="match status" value="1"/>
</dbReference>
<evidence type="ECO:0000313" key="8">
    <source>
        <dbReference type="Proteomes" id="UP000559027"/>
    </source>
</evidence>
<dbReference type="Pfam" id="PF00176">
    <property type="entry name" value="SNF2-rel_dom"/>
    <property type="match status" value="1"/>
</dbReference>
<dbReference type="Proteomes" id="UP000559027">
    <property type="component" value="Unassembled WGS sequence"/>
</dbReference>
<accession>A0A8H5D0U8</accession>
<dbReference type="Gene3D" id="3.40.50.10810">
    <property type="entry name" value="Tandem AAA-ATPase domain"/>
    <property type="match status" value="1"/>
</dbReference>
<dbReference type="Pfam" id="PF00271">
    <property type="entry name" value="Helicase_C"/>
    <property type="match status" value="1"/>
</dbReference>
<dbReference type="SMART" id="SM00487">
    <property type="entry name" value="DEXDc"/>
    <property type="match status" value="1"/>
</dbReference>
<keyword evidence="8" id="KW-1185">Reference proteome</keyword>
<dbReference type="InterPro" id="IPR038718">
    <property type="entry name" value="SNF2-like_sf"/>
</dbReference>
<feature type="region of interest" description="Disordered" evidence="4">
    <location>
        <begin position="1057"/>
        <end position="1265"/>
    </location>
</feature>
<dbReference type="InterPro" id="IPR049730">
    <property type="entry name" value="SNF2/RAD54-like_C"/>
</dbReference>
<feature type="compositionally biased region" description="Basic and acidic residues" evidence="4">
    <location>
        <begin position="1187"/>
        <end position="1196"/>
    </location>
</feature>
<evidence type="ECO:0000259" key="6">
    <source>
        <dbReference type="PROSITE" id="PS51194"/>
    </source>
</evidence>
<dbReference type="PANTHER" id="PTHR10799">
    <property type="entry name" value="SNF2/RAD54 HELICASE FAMILY"/>
    <property type="match status" value="1"/>
</dbReference>
<dbReference type="EMBL" id="JAACJO010000015">
    <property type="protein sequence ID" value="KAF5350122.1"/>
    <property type="molecule type" value="Genomic_DNA"/>
</dbReference>
<evidence type="ECO:0000256" key="2">
    <source>
        <dbReference type="ARBA" id="ARBA00022801"/>
    </source>
</evidence>
<feature type="region of interest" description="Disordered" evidence="4">
    <location>
        <begin position="1341"/>
        <end position="1374"/>
    </location>
</feature>
<dbReference type="InterPro" id="IPR027417">
    <property type="entry name" value="P-loop_NTPase"/>
</dbReference>
<feature type="domain" description="Helicase C-terminal" evidence="6">
    <location>
        <begin position="872"/>
        <end position="1047"/>
    </location>
</feature>
<feature type="compositionally biased region" description="Polar residues" evidence="4">
    <location>
        <begin position="1115"/>
        <end position="1128"/>
    </location>
</feature>
<feature type="region of interest" description="Disordered" evidence="4">
    <location>
        <begin position="1289"/>
        <end position="1317"/>
    </location>
</feature>
<dbReference type="GO" id="GO:0005524">
    <property type="term" value="F:ATP binding"/>
    <property type="evidence" value="ECO:0007669"/>
    <property type="project" value="InterPro"/>
</dbReference>
<organism evidence="7 8">
    <name type="scientific">Leucocoprinus leucothites</name>
    <dbReference type="NCBI Taxonomy" id="201217"/>
    <lineage>
        <taxon>Eukaryota</taxon>
        <taxon>Fungi</taxon>
        <taxon>Dikarya</taxon>
        <taxon>Basidiomycota</taxon>
        <taxon>Agaricomycotina</taxon>
        <taxon>Agaricomycetes</taxon>
        <taxon>Agaricomycetidae</taxon>
        <taxon>Agaricales</taxon>
        <taxon>Agaricineae</taxon>
        <taxon>Agaricaceae</taxon>
        <taxon>Leucocoprinus</taxon>
    </lineage>
</organism>
<feature type="compositionally biased region" description="Low complexity" evidence="4">
    <location>
        <begin position="1511"/>
        <end position="1522"/>
    </location>
</feature>
<dbReference type="SMART" id="SM00490">
    <property type="entry name" value="HELICc"/>
    <property type="match status" value="1"/>
</dbReference>
<dbReference type="InterPro" id="IPR001650">
    <property type="entry name" value="Helicase_C-like"/>
</dbReference>
<dbReference type="CDD" id="cd18793">
    <property type="entry name" value="SF2_C_SNF"/>
    <property type="match status" value="1"/>
</dbReference>
<name>A0A8H5D0U8_9AGAR</name>
<keyword evidence="2" id="KW-0378">Hydrolase</keyword>
<feature type="region of interest" description="Disordered" evidence="4">
    <location>
        <begin position="1501"/>
        <end position="1557"/>
    </location>
</feature>
<comment type="caution">
    <text evidence="7">The sequence shown here is derived from an EMBL/GenBank/DDBJ whole genome shotgun (WGS) entry which is preliminary data.</text>
</comment>
<keyword evidence="1" id="KW-0547">Nucleotide-binding</keyword>
<reference evidence="7 8" key="1">
    <citation type="journal article" date="2020" name="ISME J.">
        <title>Uncovering the hidden diversity of litter-decomposition mechanisms in mushroom-forming fungi.</title>
        <authorList>
            <person name="Floudas D."/>
            <person name="Bentzer J."/>
            <person name="Ahren D."/>
            <person name="Johansson T."/>
            <person name="Persson P."/>
            <person name="Tunlid A."/>
        </authorList>
    </citation>
    <scope>NUCLEOTIDE SEQUENCE [LARGE SCALE GENOMIC DNA]</scope>
    <source>
        <strain evidence="7 8">CBS 146.42</strain>
    </source>
</reference>
<dbReference type="SUPFAM" id="SSF52540">
    <property type="entry name" value="P-loop containing nucleoside triphosphate hydrolases"/>
    <property type="match status" value="2"/>
</dbReference>
<dbReference type="Gene3D" id="3.40.50.300">
    <property type="entry name" value="P-loop containing nucleotide triphosphate hydrolases"/>
    <property type="match status" value="1"/>
</dbReference>